<organism evidence="2 3">
    <name type="scientific">Liparis tanakae</name>
    <name type="common">Tanaka's snailfish</name>
    <dbReference type="NCBI Taxonomy" id="230148"/>
    <lineage>
        <taxon>Eukaryota</taxon>
        <taxon>Metazoa</taxon>
        <taxon>Chordata</taxon>
        <taxon>Craniata</taxon>
        <taxon>Vertebrata</taxon>
        <taxon>Euteleostomi</taxon>
        <taxon>Actinopterygii</taxon>
        <taxon>Neopterygii</taxon>
        <taxon>Teleostei</taxon>
        <taxon>Neoteleostei</taxon>
        <taxon>Acanthomorphata</taxon>
        <taxon>Eupercaria</taxon>
        <taxon>Perciformes</taxon>
        <taxon>Cottioidei</taxon>
        <taxon>Cottales</taxon>
        <taxon>Liparidae</taxon>
        <taxon>Liparis</taxon>
    </lineage>
</organism>
<name>A0A4Z2H1R1_9TELE</name>
<reference evidence="2 3" key="1">
    <citation type="submission" date="2019-03" db="EMBL/GenBank/DDBJ databases">
        <title>First draft genome of Liparis tanakae, snailfish: a comprehensive survey of snailfish specific genes.</title>
        <authorList>
            <person name="Kim W."/>
            <person name="Song I."/>
            <person name="Jeong J.-H."/>
            <person name="Kim D."/>
            <person name="Kim S."/>
            <person name="Ryu S."/>
            <person name="Song J.Y."/>
            <person name="Lee S.K."/>
        </authorList>
    </citation>
    <scope>NUCLEOTIDE SEQUENCE [LARGE SCALE GENOMIC DNA]</scope>
    <source>
        <tissue evidence="2">Muscle</tissue>
    </source>
</reference>
<feature type="compositionally biased region" description="Polar residues" evidence="1">
    <location>
        <begin position="389"/>
        <end position="398"/>
    </location>
</feature>
<feature type="compositionally biased region" description="Basic residues" evidence="1">
    <location>
        <begin position="1"/>
        <end position="10"/>
    </location>
</feature>
<feature type="region of interest" description="Disordered" evidence="1">
    <location>
        <begin position="231"/>
        <end position="257"/>
    </location>
</feature>
<dbReference type="EMBL" id="SRLO01000365">
    <property type="protein sequence ID" value="TNN59023.1"/>
    <property type="molecule type" value="Genomic_DNA"/>
</dbReference>
<dbReference type="OrthoDB" id="8810150at2759"/>
<feature type="compositionally biased region" description="Basic and acidic residues" evidence="1">
    <location>
        <begin position="498"/>
        <end position="515"/>
    </location>
</feature>
<feature type="compositionally biased region" description="Basic and acidic residues" evidence="1">
    <location>
        <begin position="333"/>
        <end position="348"/>
    </location>
</feature>
<feature type="compositionally biased region" description="Basic and acidic residues" evidence="1">
    <location>
        <begin position="590"/>
        <end position="604"/>
    </location>
</feature>
<dbReference type="AlphaFoldDB" id="A0A4Z2H1R1"/>
<feature type="compositionally biased region" description="Basic and acidic residues" evidence="1">
    <location>
        <begin position="639"/>
        <end position="650"/>
    </location>
</feature>
<feature type="region of interest" description="Disordered" evidence="1">
    <location>
        <begin position="1"/>
        <end position="20"/>
    </location>
</feature>
<feature type="region of interest" description="Disordered" evidence="1">
    <location>
        <begin position="291"/>
        <end position="659"/>
    </location>
</feature>
<evidence type="ECO:0000256" key="1">
    <source>
        <dbReference type="SAM" id="MobiDB-lite"/>
    </source>
</evidence>
<keyword evidence="3" id="KW-1185">Reference proteome</keyword>
<evidence type="ECO:0000313" key="2">
    <source>
        <dbReference type="EMBL" id="TNN59023.1"/>
    </source>
</evidence>
<feature type="compositionally biased region" description="Basic and acidic residues" evidence="1">
    <location>
        <begin position="11"/>
        <end position="20"/>
    </location>
</feature>
<protein>
    <submittedName>
        <fullName evidence="2">PDZ domain-containing protein 4</fullName>
    </submittedName>
</protein>
<evidence type="ECO:0000313" key="3">
    <source>
        <dbReference type="Proteomes" id="UP000314294"/>
    </source>
</evidence>
<dbReference type="InterPro" id="IPR051971">
    <property type="entry name" value="E3_ubiquitin-PDZ_ligase"/>
</dbReference>
<dbReference type="PANTHER" id="PTHR15545:SF4">
    <property type="entry name" value="PDZ DOMAIN-CONTAINING PROTEIN 4"/>
    <property type="match status" value="1"/>
</dbReference>
<sequence length="712" mass="78002">MGCRLTRTKAKTHEASHQRHREELHYVDEYGQPIAMQVETRGGRGHRRRRSHCAVDCNGPTERHWEALRALGLMEGGCRAGWVSRSSVTGVAGSTADLGNVQCHVLCALRRSMTLEGKRSALCMGSRSGKEVLWPYYGHMMMSPDVYPPNGYLPRLSTDQHPGDRYLPCVSYSLEHQVAVTHPSTTPSPASLQGSISFNSSFHQLISHHQGPDPLPYQPTLESRLIGCYDTEELEPDPSPSQISSSPAAVRSDHRPPWRSDGCLGYLPLSELDSGLGCGPDSPLHRRTLSEAETDAVSSLPGHTPSSQGSSSSSESLISSEPSDSGFHSVSTGEHRRLHEIHGSDARRQTRHLRSGLSPREQRGRWDLESIPETPPTGRSGAPRPSRCTVGNSTTTTVHFHRAERSPTLPRRRSPPSPATGCRTEPCQRRALWLEQRQGGGGTVEARGRSRTITDLSERQHPRRSGHPDAPPSRLHDGNAAGPRSGAGPPGDRHRRTGPTDHRNTPRSSRSREEDAGAESPGSGSGGASDRRGFRTLGNRPRSPKDSPGARYDTLGAPRRDPRSPPSPHSRPSNQKSVRNQLLRARAHRLAREHSEVTTDEEARGGGGRGGEEDGGDGRWAGRYWNRTERRRHLASSRQHGERRGGEERAGGFQGPTPSQTVLELSRMKQNRLRNRKLLDGWTTVEELLAHGTRGRSHSQLGPGALLSVTTV</sequence>
<gene>
    <name evidence="2" type="primary">PDZD4_0</name>
    <name evidence="2" type="ORF">EYF80_030761</name>
</gene>
<accession>A0A4Z2H1R1</accession>
<dbReference type="Proteomes" id="UP000314294">
    <property type="component" value="Unassembled WGS sequence"/>
</dbReference>
<dbReference type="PANTHER" id="PTHR15545">
    <property type="entry name" value="PDZ DOMAIN CONTAINING RING FINGER PROTEIN 3, 4"/>
    <property type="match status" value="1"/>
</dbReference>
<comment type="caution">
    <text evidence="2">The sequence shown here is derived from an EMBL/GenBank/DDBJ whole genome shotgun (WGS) entry which is preliminary data.</text>
</comment>
<feature type="compositionally biased region" description="Low complexity" evidence="1">
    <location>
        <begin position="306"/>
        <end position="325"/>
    </location>
</feature>
<proteinExistence type="predicted"/>
<feature type="compositionally biased region" description="Low complexity" evidence="1">
    <location>
        <begin position="478"/>
        <end position="487"/>
    </location>
</feature>